<dbReference type="EMBL" id="KV417273">
    <property type="protein sequence ID" value="KZO99226.1"/>
    <property type="molecule type" value="Genomic_DNA"/>
</dbReference>
<evidence type="ECO:0000313" key="2">
    <source>
        <dbReference type="EMBL" id="KZO99226.1"/>
    </source>
</evidence>
<name>A0A167PXP6_CALVF</name>
<protein>
    <submittedName>
        <fullName evidence="2">Uncharacterized protein</fullName>
    </submittedName>
</protein>
<feature type="transmembrane region" description="Helical" evidence="1">
    <location>
        <begin position="36"/>
        <end position="56"/>
    </location>
</feature>
<organism evidence="2 4">
    <name type="scientific">Calocera viscosa (strain TUFC12733)</name>
    <dbReference type="NCBI Taxonomy" id="1330018"/>
    <lineage>
        <taxon>Eukaryota</taxon>
        <taxon>Fungi</taxon>
        <taxon>Dikarya</taxon>
        <taxon>Basidiomycota</taxon>
        <taxon>Agaricomycotina</taxon>
        <taxon>Dacrymycetes</taxon>
        <taxon>Dacrymycetales</taxon>
        <taxon>Dacrymycetaceae</taxon>
        <taxon>Calocera</taxon>
    </lineage>
</organism>
<dbReference type="AlphaFoldDB" id="A0A167PXP6"/>
<dbReference type="OrthoDB" id="3410164at2759"/>
<keyword evidence="4" id="KW-1185">Reference proteome</keyword>
<keyword evidence="1" id="KW-1133">Transmembrane helix</keyword>
<evidence type="ECO:0000313" key="4">
    <source>
        <dbReference type="Proteomes" id="UP000076738"/>
    </source>
</evidence>
<dbReference type="EMBL" id="KV417273">
    <property type="protein sequence ID" value="KZO99238.1"/>
    <property type="molecule type" value="Genomic_DNA"/>
</dbReference>
<evidence type="ECO:0000313" key="3">
    <source>
        <dbReference type="EMBL" id="KZO99238.1"/>
    </source>
</evidence>
<proteinExistence type="predicted"/>
<keyword evidence="1" id="KW-0472">Membrane</keyword>
<dbReference type="STRING" id="1330018.A0A167PXP6"/>
<keyword evidence="1" id="KW-0812">Transmembrane</keyword>
<reference evidence="2 4" key="1">
    <citation type="journal article" date="2016" name="Mol. Biol. Evol.">
        <title>Comparative Genomics of Early-Diverging Mushroom-Forming Fungi Provides Insights into the Origins of Lignocellulose Decay Capabilities.</title>
        <authorList>
            <person name="Nagy L.G."/>
            <person name="Riley R."/>
            <person name="Tritt A."/>
            <person name="Adam C."/>
            <person name="Daum C."/>
            <person name="Floudas D."/>
            <person name="Sun H."/>
            <person name="Yadav J.S."/>
            <person name="Pangilinan J."/>
            <person name="Larsson K.H."/>
            <person name="Matsuura K."/>
            <person name="Barry K."/>
            <person name="Labutti K."/>
            <person name="Kuo R."/>
            <person name="Ohm R.A."/>
            <person name="Bhattacharya S.S."/>
            <person name="Shirouzu T."/>
            <person name="Yoshinaga Y."/>
            <person name="Martin F.M."/>
            <person name="Grigoriev I.V."/>
            <person name="Hibbett D.S."/>
        </authorList>
    </citation>
    <scope>NUCLEOTIDE SEQUENCE [LARGE SCALE GENOMIC DNA]</scope>
    <source>
        <strain evidence="2 4">TUFC12733</strain>
    </source>
</reference>
<dbReference type="Proteomes" id="UP000076738">
    <property type="component" value="Unassembled WGS sequence"/>
</dbReference>
<feature type="transmembrane region" description="Helical" evidence="1">
    <location>
        <begin position="62"/>
        <end position="80"/>
    </location>
</feature>
<accession>A0A167PXP6</accession>
<feature type="transmembrane region" description="Helical" evidence="1">
    <location>
        <begin position="6"/>
        <end position="29"/>
    </location>
</feature>
<evidence type="ECO:0000256" key="1">
    <source>
        <dbReference type="SAM" id="Phobius"/>
    </source>
</evidence>
<sequence>MFFFFVSLLSAVPVATFLIFGILAALFILGTALSLGFLLLGAVLCAAGGVLLAALVVATGTALALTAAVIGAWVGLRLVVHLREKGIHGMADWAYEVKEKVGADWAWERREKRAMKKGYALPIPRSPL</sequence>
<gene>
    <name evidence="2" type="ORF">CALVIDRAFT_534764</name>
    <name evidence="3" type="ORF">CALVIDRAFT_534772</name>
</gene>